<feature type="compositionally biased region" description="Basic and acidic residues" evidence="3">
    <location>
        <begin position="1165"/>
        <end position="1178"/>
    </location>
</feature>
<keyword evidence="1" id="KW-0853">WD repeat</keyword>
<dbReference type="InterPro" id="IPR015943">
    <property type="entry name" value="WD40/YVTN_repeat-like_dom_sf"/>
</dbReference>
<name>A0A1A8F2X8_9TELE</name>
<feature type="compositionally biased region" description="Polar residues" evidence="3">
    <location>
        <begin position="1219"/>
        <end position="1229"/>
    </location>
</feature>
<dbReference type="InterPro" id="IPR018391">
    <property type="entry name" value="PQQ_b-propeller_rpt"/>
</dbReference>
<reference evidence="5" key="1">
    <citation type="submission" date="2016-05" db="EMBL/GenBank/DDBJ databases">
        <authorList>
            <person name="Lavstsen T."/>
            <person name="Jespersen J.S."/>
        </authorList>
    </citation>
    <scope>NUCLEOTIDE SEQUENCE</scope>
    <source>
        <tissue evidence="5">Brain</tissue>
    </source>
</reference>
<feature type="compositionally biased region" description="Basic and acidic residues" evidence="3">
    <location>
        <begin position="629"/>
        <end position="643"/>
    </location>
</feature>
<feature type="region of interest" description="Disordered" evidence="3">
    <location>
        <begin position="251"/>
        <end position="656"/>
    </location>
</feature>
<evidence type="ECO:0000313" key="5">
    <source>
        <dbReference type="EMBL" id="SBQ52459.1"/>
    </source>
</evidence>
<feature type="region of interest" description="Disordered" evidence="3">
    <location>
        <begin position="717"/>
        <end position="829"/>
    </location>
</feature>
<dbReference type="PROSITE" id="PS50082">
    <property type="entry name" value="WD_REPEATS_2"/>
    <property type="match status" value="1"/>
</dbReference>
<feature type="compositionally biased region" description="Polar residues" evidence="3">
    <location>
        <begin position="757"/>
        <end position="768"/>
    </location>
</feature>
<accession>A0A1A8F2X8</accession>
<feature type="compositionally biased region" description="Polar residues" evidence="3">
    <location>
        <begin position="251"/>
        <end position="263"/>
    </location>
</feature>
<feature type="compositionally biased region" description="Low complexity" evidence="3">
    <location>
        <begin position="389"/>
        <end position="405"/>
    </location>
</feature>
<dbReference type="GO" id="GO:0008286">
    <property type="term" value="P:insulin receptor signaling pathway"/>
    <property type="evidence" value="ECO:0007669"/>
    <property type="project" value="TreeGrafter"/>
</dbReference>
<dbReference type="FunFam" id="2.130.10.10:FF:000114">
    <property type="entry name" value="zinc finger protein 106 isoform X1"/>
    <property type="match status" value="1"/>
</dbReference>
<feature type="coiled-coil region" evidence="2">
    <location>
        <begin position="100"/>
        <end position="139"/>
    </location>
</feature>
<evidence type="ECO:0000256" key="2">
    <source>
        <dbReference type="SAM" id="Coils"/>
    </source>
</evidence>
<evidence type="ECO:0000259" key="4">
    <source>
        <dbReference type="PROSITE" id="PS00028"/>
    </source>
</evidence>
<feature type="domain" description="C2H2-type" evidence="4">
    <location>
        <begin position="1578"/>
        <end position="1601"/>
    </location>
</feature>
<dbReference type="SMART" id="SM00320">
    <property type="entry name" value="WD40"/>
    <property type="match status" value="6"/>
</dbReference>
<evidence type="ECO:0000256" key="3">
    <source>
        <dbReference type="SAM" id="MobiDB-lite"/>
    </source>
</evidence>
<feature type="compositionally biased region" description="Low complexity" evidence="3">
    <location>
        <begin position="726"/>
        <end position="744"/>
    </location>
</feature>
<feature type="compositionally biased region" description="Polar residues" evidence="3">
    <location>
        <begin position="1050"/>
        <end position="1069"/>
    </location>
</feature>
<feature type="compositionally biased region" description="Basic residues" evidence="3">
    <location>
        <begin position="1111"/>
        <end position="1122"/>
    </location>
</feature>
<feature type="compositionally biased region" description="Polar residues" evidence="3">
    <location>
        <begin position="530"/>
        <end position="549"/>
    </location>
</feature>
<gene>
    <name evidence="5" type="primary">WDR86</name>
</gene>
<dbReference type="CDD" id="cd00200">
    <property type="entry name" value="WD40"/>
    <property type="match status" value="1"/>
</dbReference>
<dbReference type="InterPro" id="IPR001680">
    <property type="entry name" value="WD40_rpt"/>
</dbReference>
<feature type="compositionally biased region" description="Basic and acidic residues" evidence="3">
    <location>
        <begin position="558"/>
        <end position="567"/>
    </location>
</feature>
<feature type="compositionally biased region" description="Polar residues" evidence="3">
    <location>
        <begin position="794"/>
        <end position="806"/>
    </location>
</feature>
<feature type="region of interest" description="Disordered" evidence="3">
    <location>
        <begin position="188"/>
        <end position="224"/>
    </location>
</feature>
<dbReference type="GO" id="GO:0003723">
    <property type="term" value="F:RNA binding"/>
    <property type="evidence" value="ECO:0007669"/>
    <property type="project" value="InterPro"/>
</dbReference>
<evidence type="ECO:0000256" key="1">
    <source>
        <dbReference type="PROSITE-ProRule" id="PRU00221"/>
    </source>
</evidence>
<dbReference type="PROSITE" id="PS00028">
    <property type="entry name" value="ZINC_FINGER_C2H2_1"/>
    <property type="match status" value="2"/>
</dbReference>
<dbReference type="SMART" id="SM00564">
    <property type="entry name" value="PQQ"/>
    <property type="match status" value="3"/>
</dbReference>
<dbReference type="GO" id="GO:0005829">
    <property type="term" value="C:cytosol"/>
    <property type="evidence" value="ECO:0007669"/>
    <property type="project" value="TreeGrafter"/>
</dbReference>
<feature type="domain" description="C2H2-type" evidence="4">
    <location>
        <begin position="7"/>
        <end position="29"/>
    </location>
</feature>
<dbReference type="Gene3D" id="2.130.10.10">
    <property type="entry name" value="YVTN repeat-like/Quinoprotein amine dehydrogenase"/>
    <property type="match status" value="2"/>
</dbReference>
<keyword evidence="2" id="KW-0175">Coiled coil</keyword>
<feature type="compositionally biased region" description="Polar residues" evidence="3">
    <location>
        <begin position="270"/>
        <end position="282"/>
    </location>
</feature>
<dbReference type="EMBL" id="HAEB01005932">
    <property type="protein sequence ID" value="SBQ52459.1"/>
    <property type="molecule type" value="Transcribed_RNA"/>
</dbReference>
<feature type="repeat" description="WD" evidence="1">
    <location>
        <begin position="1499"/>
        <end position="1538"/>
    </location>
</feature>
<organism evidence="5">
    <name type="scientific">Nothobranchius korthausae</name>
    <dbReference type="NCBI Taxonomy" id="1143690"/>
    <lineage>
        <taxon>Eukaryota</taxon>
        <taxon>Metazoa</taxon>
        <taxon>Chordata</taxon>
        <taxon>Craniata</taxon>
        <taxon>Vertebrata</taxon>
        <taxon>Euteleostomi</taxon>
        <taxon>Actinopterygii</taxon>
        <taxon>Neopterygii</taxon>
        <taxon>Teleostei</taxon>
        <taxon>Neoteleostei</taxon>
        <taxon>Acanthomorphata</taxon>
        <taxon>Ovalentaria</taxon>
        <taxon>Atherinomorphae</taxon>
        <taxon>Cyprinodontiformes</taxon>
        <taxon>Nothobranchiidae</taxon>
        <taxon>Nothobranchius</taxon>
    </lineage>
</organism>
<dbReference type="GO" id="GO:0016020">
    <property type="term" value="C:membrane"/>
    <property type="evidence" value="ECO:0007669"/>
    <property type="project" value="TreeGrafter"/>
</dbReference>
<dbReference type="PANTHER" id="PTHR14435">
    <property type="entry name" value="ZINC FINGER PROTEIN 106"/>
    <property type="match status" value="1"/>
</dbReference>
<reference evidence="5" key="2">
    <citation type="submission" date="2016-06" db="EMBL/GenBank/DDBJ databases">
        <title>The genome of a short-lived fish provides insights into sex chromosome evolution and the genetic control of aging.</title>
        <authorList>
            <person name="Reichwald K."/>
            <person name="Felder M."/>
            <person name="Petzold A."/>
            <person name="Koch P."/>
            <person name="Groth M."/>
            <person name="Platzer M."/>
        </authorList>
    </citation>
    <scope>NUCLEOTIDE SEQUENCE</scope>
    <source>
        <tissue evidence="5">Brain</tissue>
    </source>
</reference>
<dbReference type="SMART" id="SM00355">
    <property type="entry name" value="ZnF_C2H2"/>
    <property type="match status" value="4"/>
</dbReference>
<protein>
    <recommendedName>
        <fullName evidence="4">C2H2-type domain-containing protein</fullName>
    </recommendedName>
</protein>
<dbReference type="PANTHER" id="PTHR14435:SF2">
    <property type="entry name" value="ZINC FINGER PROTEIN 106"/>
    <property type="match status" value="1"/>
</dbReference>
<proteinExistence type="predicted"/>
<dbReference type="Pfam" id="PF00400">
    <property type="entry name" value="WD40"/>
    <property type="match status" value="4"/>
</dbReference>
<dbReference type="SUPFAM" id="SSF50978">
    <property type="entry name" value="WD40 repeat-like"/>
    <property type="match status" value="1"/>
</dbReference>
<feature type="compositionally biased region" description="Polar residues" evidence="3">
    <location>
        <begin position="1019"/>
        <end position="1036"/>
    </location>
</feature>
<feature type="region of interest" description="Disordered" evidence="3">
    <location>
        <begin position="973"/>
        <end position="1236"/>
    </location>
</feature>
<feature type="compositionally biased region" description="Polar residues" evidence="3">
    <location>
        <begin position="298"/>
        <end position="309"/>
    </location>
</feature>
<feature type="compositionally biased region" description="Basic and acidic residues" evidence="3">
    <location>
        <begin position="206"/>
        <end position="217"/>
    </location>
</feature>
<feature type="compositionally biased region" description="Basic and acidic residues" evidence="3">
    <location>
        <begin position="369"/>
        <end position="379"/>
    </location>
</feature>
<sequence>MIRNRKCLLCETVCISKQEMDEHMRSMLHHRELEKLKGRDCGHECRVCTVKMVSLTDYASHISSATHKQNVEAADKLVSGGNQEEDFLDQELVDLIDKRNKQIRREKEAAAAAKLAKEEEEQRQRKEDLDKRLKEVKERYRLECVWQAPSQGFSDSSRPWHRSSYCNTGTGNTGACDHYSVQERRSATWHAQYPPNLQRFAPGDSSGRRNERQEGRSSKTWGHGCSSNYQTHRLPWLSSEGSRYGLYGHNNVSRFSPKPQHQSFLRPPRGQTSTSVHGQTCHQSQSSVQGGGLQNQGAPTETAQNSSRNAKGLGSNPKLDKGCRWSPYPVTSGPPGETHSNTSENHHKTPKVQKQEAGGCNRQLQPEPKPVHHGEEQRGKPKPSLADQSSTTKGTSSPTGSGSSSQMTNKPLLHVDQKNLTGPAARGGAQQSKASGQKLPRSKSPRKQSGLKESIKSQQSRREKFPSESARPVVPERGECLSRSADNSVKMIPHTEEQQTDQGGNQTEATETSRSQAAVKPSPPERPAPSSDTTKYVQPLQVCTSTVENTEPAASARSTKESREKPECQSSSVLPDQVTESDPSGPNASALSKHDPPPGLKWDLTKHISSKGKTGAHEPNLNIARRVRNLSESRRSDTEKDSGLKSTVMQLISSSGSRRNVNWDQVYQEVRKQQGKGMPRFGIEMVANEQESQSQEDDDIPILEGLQWESLMDVSLQASSRKRSLSESSLASAPAHLPFASLSSEEPTHGDGLRSGQPRSTGSPSSVSAPERSQAAVPKQPDKPISAMVKVLQRSDSVLGDSSSGAEQLDGQGTGKRRRAAGEAPSTEVSCVEHNSKRRKVKSKKERLQIDQLLAVSLREEELSRSLQNVDASLIQARAALDAAYVEVQRLMMAKQQISVKMSSLRSKRIELLKGMQGTVEEAPEVTLKLERVDLCEASVLPSSVLDNTCSSPAAGRPSPPSSSLPLSVVIKEEPKSPVHIGSEPDPWSIRTHDAHSPTPELPAAHPTAPPEKIAGSACNFQSSPARRPESYQTIFAQPAGGKERLPGQLETTTSNYSFSSDYQTSMKPLSSCRGGSEPGSAADCADRQSRRSTSLPHVPASPPELGTGNRVRKLKKRKALKKALGTERPESSDTEMDEEALRPRWRQRRRPSGGSQVSTSSQPTDDREVHTGKDGNKKNPFPALKPEKDQNSPKQMVELPQAAAAGPVEDLDEEESMEVTTACQQHQTPAPPSTMELQSLACNKVSSTSDMDVCKSSESDLPFAVTLPKNSSDVFSDQCDDELPTEGVFDGHREVVNALQIQNGLLYTCSGDRTVRAFDLVSHECVGVFEGHSSKVTCLLISTAPSLYHRLYSASCDQTIRCYSLKTQELEQQFSLPDRVLCLHSRWKTLYAGLANGTVVTFNLRTNKQMDVFECHGPRGVSCLASTQEGAQRILLVGSSDSTISVRAAKHGLLLRTLKGHTKSVLCMTVVNDLVFSGSSDHSVYAHNIHTGELVRAYKGHSHAVTVVTVLGKVMVTACLDKLVRVYDLQSQELLQVYAGHEDMVLCMAIHKNMIYSGCYDGSVQAVKLNLMQNHRCWWHGCWLVFGVRDHLLQHLISDHIGANFQTMKCRWKNCEELFCRRNKQVMLLHLQKHAEEHSKL</sequence>
<feature type="compositionally biased region" description="Polar residues" evidence="3">
    <location>
        <begin position="644"/>
        <end position="656"/>
    </location>
</feature>
<dbReference type="InterPro" id="IPR042622">
    <property type="entry name" value="Znf106"/>
</dbReference>
<dbReference type="InterPro" id="IPR036322">
    <property type="entry name" value="WD40_repeat_dom_sf"/>
</dbReference>
<dbReference type="InterPro" id="IPR013087">
    <property type="entry name" value="Znf_C2H2_type"/>
</dbReference>
<dbReference type="GO" id="GO:0017124">
    <property type="term" value="F:SH3 domain binding"/>
    <property type="evidence" value="ECO:0007669"/>
    <property type="project" value="TreeGrafter"/>
</dbReference>
<feature type="compositionally biased region" description="Polar residues" evidence="3">
    <location>
        <begin position="500"/>
        <end position="516"/>
    </location>
</feature>
<feature type="compositionally biased region" description="Polar residues" evidence="3">
    <location>
        <begin position="568"/>
        <end position="590"/>
    </location>
</feature>